<dbReference type="Proteomes" id="UP000034805">
    <property type="component" value="Unassembled WGS sequence"/>
</dbReference>
<proteinExistence type="predicted"/>
<comment type="caution">
    <text evidence="2">The sequence shown here is derived from an EMBL/GenBank/DDBJ whole genome shotgun (WGS) entry which is preliminary data.</text>
</comment>
<evidence type="ECO:0000256" key="1">
    <source>
        <dbReference type="SAM" id="MobiDB-lite"/>
    </source>
</evidence>
<sequence length="72" mass="7900">TGEVKVEHHSQLEDSSSTKTAVSHAVDNLLHKNFMKLEKIDQCKSEANEVVIELNSPLEGSSSTEPESFSQS</sequence>
<feature type="non-terminal residue" evidence="2">
    <location>
        <position position="72"/>
    </location>
</feature>
<feature type="compositionally biased region" description="Basic and acidic residues" evidence="1">
    <location>
        <begin position="1"/>
        <end position="12"/>
    </location>
</feature>
<evidence type="ECO:0000313" key="3">
    <source>
        <dbReference type="Proteomes" id="UP000034805"/>
    </source>
</evidence>
<evidence type="ECO:0000313" key="2">
    <source>
        <dbReference type="EMBL" id="KPP64554.1"/>
    </source>
</evidence>
<feature type="non-terminal residue" evidence="2">
    <location>
        <position position="1"/>
    </location>
</feature>
<name>A0A0P7URG1_SCLFO</name>
<dbReference type="EMBL" id="JARO02006951">
    <property type="protein sequence ID" value="KPP64554.1"/>
    <property type="molecule type" value="Genomic_DNA"/>
</dbReference>
<protein>
    <submittedName>
        <fullName evidence="2">Uncharacterized protein</fullName>
    </submittedName>
</protein>
<organism evidence="2 3">
    <name type="scientific">Scleropages formosus</name>
    <name type="common">Asian bonytongue</name>
    <name type="synonym">Osteoglossum formosum</name>
    <dbReference type="NCBI Taxonomy" id="113540"/>
    <lineage>
        <taxon>Eukaryota</taxon>
        <taxon>Metazoa</taxon>
        <taxon>Chordata</taxon>
        <taxon>Craniata</taxon>
        <taxon>Vertebrata</taxon>
        <taxon>Euteleostomi</taxon>
        <taxon>Actinopterygii</taxon>
        <taxon>Neopterygii</taxon>
        <taxon>Teleostei</taxon>
        <taxon>Osteoglossocephala</taxon>
        <taxon>Osteoglossomorpha</taxon>
        <taxon>Osteoglossiformes</taxon>
        <taxon>Osteoglossidae</taxon>
        <taxon>Scleropages</taxon>
    </lineage>
</organism>
<gene>
    <name evidence="2" type="ORF">Z043_117091</name>
</gene>
<accession>A0A0P7URG1</accession>
<reference evidence="2 3" key="1">
    <citation type="submission" date="2015-08" db="EMBL/GenBank/DDBJ databases">
        <title>The genome of the Asian arowana (Scleropages formosus).</title>
        <authorList>
            <person name="Tan M.H."/>
            <person name="Gan H.M."/>
            <person name="Croft L.J."/>
            <person name="Austin C.M."/>
        </authorList>
    </citation>
    <scope>NUCLEOTIDE SEQUENCE [LARGE SCALE GENOMIC DNA]</scope>
    <source>
        <strain evidence="2">Aro1</strain>
    </source>
</reference>
<dbReference type="AlphaFoldDB" id="A0A0P7URG1"/>
<feature type="region of interest" description="Disordered" evidence="1">
    <location>
        <begin position="1"/>
        <end position="20"/>
    </location>
</feature>